<dbReference type="STRING" id="1330018.A0A167FRK1"/>
<dbReference type="AlphaFoldDB" id="A0A167FRK1"/>
<evidence type="ECO:0000313" key="2">
    <source>
        <dbReference type="EMBL" id="KZO89772.1"/>
    </source>
</evidence>
<dbReference type="EMBL" id="KV417366">
    <property type="protein sequence ID" value="KZO89772.1"/>
    <property type="molecule type" value="Genomic_DNA"/>
</dbReference>
<name>A0A167FRK1_CALVF</name>
<evidence type="ECO:0000313" key="3">
    <source>
        <dbReference type="Proteomes" id="UP000076738"/>
    </source>
</evidence>
<feature type="compositionally biased region" description="Polar residues" evidence="1">
    <location>
        <begin position="79"/>
        <end position="105"/>
    </location>
</feature>
<dbReference type="OrthoDB" id="49395at2759"/>
<sequence>MMILLLDRRKRVEKDLREKSNIQMEQNTITETEQAYKAGIQSVADDIAPLKRTINENPATYDREQQQLRSSFCVRDSQQKQAQLRSAASRNGSPLQPQSWLAQQRENVHIPT</sequence>
<keyword evidence="3" id="KW-1185">Reference proteome</keyword>
<evidence type="ECO:0000256" key="1">
    <source>
        <dbReference type="SAM" id="MobiDB-lite"/>
    </source>
</evidence>
<protein>
    <submittedName>
        <fullName evidence="2">Uncharacterized protein</fullName>
    </submittedName>
</protein>
<reference evidence="2 3" key="1">
    <citation type="journal article" date="2016" name="Mol. Biol. Evol.">
        <title>Comparative Genomics of Early-Diverging Mushroom-Forming Fungi Provides Insights into the Origins of Lignocellulose Decay Capabilities.</title>
        <authorList>
            <person name="Nagy L.G."/>
            <person name="Riley R."/>
            <person name="Tritt A."/>
            <person name="Adam C."/>
            <person name="Daum C."/>
            <person name="Floudas D."/>
            <person name="Sun H."/>
            <person name="Yadav J.S."/>
            <person name="Pangilinan J."/>
            <person name="Larsson K.H."/>
            <person name="Matsuura K."/>
            <person name="Barry K."/>
            <person name="Labutti K."/>
            <person name="Kuo R."/>
            <person name="Ohm R.A."/>
            <person name="Bhattacharya S.S."/>
            <person name="Shirouzu T."/>
            <person name="Yoshinaga Y."/>
            <person name="Martin F.M."/>
            <person name="Grigoriev I.V."/>
            <person name="Hibbett D.S."/>
        </authorList>
    </citation>
    <scope>NUCLEOTIDE SEQUENCE [LARGE SCALE GENOMIC DNA]</scope>
    <source>
        <strain evidence="2 3">TUFC12733</strain>
    </source>
</reference>
<proteinExistence type="predicted"/>
<gene>
    <name evidence="2" type="ORF">CALVIDRAFT_559047</name>
</gene>
<dbReference type="Proteomes" id="UP000076738">
    <property type="component" value="Unassembled WGS sequence"/>
</dbReference>
<feature type="region of interest" description="Disordered" evidence="1">
    <location>
        <begin position="72"/>
        <end position="112"/>
    </location>
</feature>
<organism evidence="2 3">
    <name type="scientific">Calocera viscosa (strain TUFC12733)</name>
    <dbReference type="NCBI Taxonomy" id="1330018"/>
    <lineage>
        <taxon>Eukaryota</taxon>
        <taxon>Fungi</taxon>
        <taxon>Dikarya</taxon>
        <taxon>Basidiomycota</taxon>
        <taxon>Agaricomycotina</taxon>
        <taxon>Dacrymycetes</taxon>
        <taxon>Dacrymycetales</taxon>
        <taxon>Dacrymycetaceae</taxon>
        <taxon>Calocera</taxon>
    </lineage>
</organism>
<accession>A0A167FRK1</accession>